<feature type="transmembrane region" description="Helical" evidence="7">
    <location>
        <begin position="649"/>
        <end position="670"/>
    </location>
</feature>
<feature type="transmembrane region" description="Helical" evidence="7">
    <location>
        <begin position="708"/>
        <end position="730"/>
    </location>
</feature>
<evidence type="ECO:0000313" key="8">
    <source>
        <dbReference type="EMBL" id="PKY90335.1"/>
    </source>
</evidence>
<feature type="transmembrane region" description="Helical" evidence="7">
    <location>
        <begin position="790"/>
        <end position="811"/>
    </location>
</feature>
<evidence type="ECO:0000256" key="1">
    <source>
        <dbReference type="ARBA" id="ARBA00004651"/>
    </source>
</evidence>
<gene>
    <name evidence="8" type="ORF">CYJ57_02570</name>
</gene>
<evidence type="ECO:0000256" key="7">
    <source>
        <dbReference type="SAM" id="Phobius"/>
    </source>
</evidence>
<dbReference type="CDD" id="cd13124">
    <property type="entry name" value="MATE_SpoVB_like"/>
    <property type="match status" value="1"/>
</dbReference>
<feature type="compositionally biased region" description="Acidic residues" evidence="6">
    <location>
        <begin position="179"/>
        <end position="192"/>
    </location>
</feature>
<evidence type="ECO:0000313" key="9">
    <source>
        <dbReference type="Proteomes" id="UP000234384"/>
    </source>
</evidence>
<evidence type="ECO:0000256" key="6">
    <source>
        <dbReference type="SAM" id="MobiDB-lite"/>
    </source>
</evidence>
<evidence type="ECO:0000256" key="4">
    <source>
        <dbReference type="ARBA" id="ARBA00022989"/>
    </source>
</evidence>
<evidence type="ECO:0000256" key="3">
    <source>
        <dbReference type="ARBA" id="ARBA00022692"/>
    </source>
</evidence>
<dbReference type="Proteomes" id="UP000234384">
    <property type="component" value="Unassembled WGS sequence"/>
</dbReference>
<feature type="transmembrane region" description="Helical" evidence="7">
    <location>
        <begin position="510"/>
        <end position="527"/>
    </location>
</feature>
<feature type="compositionally biased region" description="Basic and acidic residues" evidence="6">
    <location>
        <begin position="309"/>
        <end position="323"/>
    </location>
</feature>
<protein>
    <submittedName>
        <fullName evidence="8">Uncharacterized protein</fullName>
    </submittedName>
</protein>
<keyword evidence="3 7" id="KW-0812">Transmembrane</keyword>
<feature type="region of interest" description="Disordered" evidence="6">
    <location>
        <begin position="1"/>
        <end position="70"/>
    </location>
</feature>
<comment type="subcellular location">
    <subcellularLocation>
        <location evidence="1">Cell membrane</location>
        <topology evidence="1">Multi-pass membrane protein</topology>
    </subcellularLocation>
</comment>
<dbReference type="InterPro" id="IPR002797">
    <property type="entry name" value="Polysacc_synth"/>
</dbReference>
<evidence type="ECO:0000256" key="2">
    <source>
        <dbReference type="ARBA" id="ARBA00022475"/>
    </source>
</evidence>
<organism evidence="8 9">
    <name type="scientific">Falseniella ignava</name>
    <dbReference type="NCBI Taxonomy" id="137730"/>
    <lineage>
        <taxon>Bacteria</taxon>
        <taxon>Bacillati</taxon>
        <taxon>Bacillota</taxon>
        <taxon>Bacilli</taxon>
        <taxon>Lactobacillales</taxon>
        <taxon>Aerococcaceae</taxon>
        <taxon>Falseniella</taxon>
    </lineage>
</organism>
<dbReference type="Pfam" id="PF01943">
    <property type="entry name" value="Polysacc_synt"/>
    <property type="match status" value="1"/>
</dbReference>
<feature type="region of interest" description="Disordered" evidence="6">
    <location>
        <begin position="308"/>
        <end position="355"/>
    </location>
</feature>
<evidence type="ECO:0000256" key="5">
    <source>
        <dbReference type="ARBA" id="ARBA00023136"/>
    </source>
</evidence>
<feature type="transmembrane region" description="Helical" evidence="7">
    <location>
        <begin position="918"/>
        <end position="938"/>
    </location>
</feature>
<dbReference type="EMBL" id="PKHE01000004">
    <property type="protein sequence ID" value="PKY90335.1"/>
    <property type="molecule type" value="Genomic_DNA"/>
</dbReference>
<dbReference type="InterPro" id="IPR050833">
    <property type="entry name" value="Poly_Biosynth_Transport"/>
</dbReference>
<feature type="compositionally biased region" description="Basic and acidic residues" evidence="6">
    <location>
        <begin position="1"/>
        <end position="32"/>
    </location>
</feature>
<feature type="transmembrane region" description="Helical" evidence="7">
    <location>
        <begin position="548"/>
        <end position="571"/>
    </location>
</feature>
<accession>A0A2I1K452</accession>
<name>A0A2I1K452_9LACT</name>
<keyword evidence="2" id="KW-1003">Cell membrane</keyword>
<feature type="region of interest" description="Disordered" evidence="6">
    <location>
        <begin position="368"/>
        <end position="387"/>
    </location>
</feature>
<feature type="region of interest" description="Disordered" evidence="6">
    <location>
        <begin position="164"/>
        <end position="192"/>
    </location>
</feature>
<comment type="caution">
    <text evidence="8">The sequence shown here is derived from an EMBL/GenBank/DDBJ whole genome shotgun (WGS) entry which is preliminary data.</text>
</comment>
<reference evidence="8 9" key="1">
    <citation type="submission" date="2017-12" db="EMBL/GenBank/DDBJ databases">
        <title>Phylogenetic diversity of female urinary microbiome.</title>
        <authorList>
            <person name="Thomas-White K."/>
            <person name="Wolfe A.J."/>
        </authorList>
    </citation>
    <scope>NUCLEOTIDE SEQUENCE [LARGE SCALE GENOMIC DNA]</scope>
    <source>
        <strain evidence="8 9">UMB0898</strain>
    </source>
</reference>
<feature type="transmembrane region" description="Helical" evidence="7">
    <location>
        <begin position="755"/>
        <end position="778"/>
    </location>
</feature>
<dbReference type="OrthoDB" id="9775950at2"/>
<feature type="transmembrane region" description="Helical" evidence="7">
    <location>
        <begin position="888"/>
        <end position="906"/>
    </location>
</feature>
<dbReference type="PANTHER" id="PTHR30250:SF21">
    <property type="entry name" value="LIPID II FLIPPASE MURJ"/>
    <property type="match status" value="1"/>
</dbReference>
<feature type="transmembrane region" description="Helical" evidence="7">
    <location>
        <begin position="583"/>
        <end position="603"/>
    </location>
</feature>
<keyword evidence="4 7" id="KW-1133">Transmembrane helix</keyword>
<dbReference type="GO" id="GO:0005886">
    <property type="term" value="C:plasma membrane"/>
    <property type="evidence" value="ECO:0007669"/>
    <property type="project" value="UniProtKB-SubCell"/>
</dbReference>
<feature type="transmembrane region" description="Helical" evidence="7">
    <location>
        <begin position="831"/>
        <end position="851"/>
    </location>
</feature>
<feature type="compositionally biased region" description="Polar residues" evidence="6">
    <location>
        <begin position="43"/>
        <end position="70"/>
    </location>
</feature>
<dbReference type="InterPro" id="IPR024923">
    <property type="entry name" value="PG_synth_SpoVB"/>
</dbReference>
<keyword evidence="5 7" id="KW-0472">Membrane</keyword>
<sequence>MVKKYKRDDLKSTHDLSHTIEFTSEDRKKLRDPNPQPIDGDYFTQSDDLSANESSESISEPFGSNSTSEFETPYNEFRYVSIREQLKEQAEAEASNAEKRKWIQPSYEEHYDMNQLDDIQAYNQFEMETDQEGEISEIQEDHSLWHTIQMKLNLNSRHSNVLETLDQDEENKGDKTEENEFDVESTELEEPELTNITKSSPAKEVDNDAVSTGGSWFKRLKSFYTGEYLVEDESEDVDIEPKEFDTLEEETSVEDTPVTVESKEITPKKGNSILNKLRNLYNPQVEENEETESVIEIEVNIVNDVTQEIDAKTDEDTQRHTEETTSSLSDEAETEAEVEISNLDQNQQEEQGEGLSVNQLKEILEKSNETINQVSSSEEKVEAGSTESEIENTFSHIGKGQVDKIDNLITEENSIETTSATEMLEEEPETIEPIITEQRMEEDLTTGQLIAEEVDESLHDKRSIVGGATWLTMGSVFSRIIGALYIIPWASMFGESYTKVNILYSIGYKPYALFLAIATAGFPSAIAKQMSYFHAHNEYKVANKLFKNSLYIMIGTGIVSALILFITAPWIASMSATQNVDAATTVIRSLTPALLILPGMSLLRGYFQGFNDMKQTAISQILEQLARVAYLLVATYAILKIQQGEPTTAVVHSTFAAFIGAILSLGYLLFEYFRYKPQTDKLMSQSSNKIDIDFNESMTLVLKDSIPFILLGSGIIIAQFIDQLSFGQILSRTSSLMFSEISQLYGLMSLDIDKLVMIIISVAVALASSLVPTITSYYAKRNLEGTSEMVTHIMSIFFIVMLPAALGMAAIANNLYFFFFEYGIEAGPNLLVTGAISSVILGLYTVLSTILQSMNQRRLAVRYLLVGLLVKLVVQFPMVALLKAHGALIATMIGFTVTSTLSWIAISKKLKINYDVLLTNMVRIFIASITMTVAAVLWNQLVNVLIPGDGRWMLLIKIMIVVFVSVVIYVIALGLLNLLHIILGNRYQKIQDEMRFVE</sequence>
<dbReference type="RefSeq" id="WP_101953951.1">
    <property type="nucleotide sequence ID" value="NZ_PKHE01000004.1"/>
</dbReference>
<feature type="transmembrane region" description="Helical" evidence="7">
    <location>
        <begin position="863"/>
        <end position="882"/>
    </location>
</feature>
<feature type="transmembrane region" description="Helical" evidence="7">
    <location>
        <begin position="468"/>
        <end position="490"/>
    </location>
</feature>
<feature type="transmembrane region" description="Helical" evidence="7">
    <location>
        <begin position="958"/>
        <end position="979"/>
    </location>
</feature>
<proteinExistence type="predicted"/>
<dbReference type="PANTHER" id="PTHR30250">
    <property type="entry name" value="PST FAMILY PREDICTED COLANIC ACID TRANSPORTER"/>
    <property type="match status" value="1"/>
</dbReference>
<dbReference type="AlphaFoldDB" id="A0A2I1K452"/>